<dbReference type="OMA" id="VTKFWCY"/>
<dbReference type="GO" id="GO:0070836">
    <property type="term" value="P:caveola assembly"/>
    <property type="evidence" value="ECO:0007669"/>
    <property type="project" value="InterPro"/>
</dbReference>
<comment type="subcellular location">
    <subcellularLocation>
        <location evidence="1 6">Cell membrane</location>
        <topology evidence="1 6">Peripheral membrane protein</topology>
    </subcellularLocation>
    <subcellularLocation>
        <location evidence="6">Golgi apparatus membrane</location>
        <topology evidence="6">Peripheral membrane protein</topology>
    </subcellularLocation>
    <subcellularLocation>
        <location evidence="6">Membrane</location>
        <location evidence="6">Caveola</location>
        <topology evidence="6">Peripheral membrane protein</topology>
    </subcellularLocation>
</comment>
<evidence type="ECO:0000313" key="9">
    <source>
        <dbReference type="Proteomes" id="UP000887567"/>
    </source>
</evidence>
<dbReference type="GO" id="GO:0060090">
    <property type="term" value="F:molecular adaptor activity"/>
    <property type="evidence" value="ECO:0007669"/>
    <property type="project" value="TreeGrafter"/>
</dbReference>
<organism evidence="8 9">
    <name type="scientific">Exaiptasia diaphana</name>
    <name type="common">Tropical sea anemone</name>
    <name type="synonym">Aiptasia pulchella</name>
    <dbReference type="NCBI Taxonomy" id="2652724"/>
    <lineage>
        <taxon>Eukaryota</taxon>
        <taxon>Metazoa</taxon>
        <taxon>Cnidaria</taxon>
        <taxon>Anthozoa</taxon>
        <taxon>Hexacorallia</taxon>
        <taxon>Actiniaria</taxon>
        <taxon>Aiptasiidae</taxon>
        <taxon>Exaiptasia</taxon>
    </lineage>
</organism>
<keyword evidence="4 6" id="KW-0333">Golgi apparatus</keyword>
<dbReference type="GO" id="GO:0005901">
    <property type="term" value="C:caveola"/>
    <property type="evidence" value="ECO:0007669"/>
    <property type="project" value="UniProtKB-SubCell"/>
</dbReference>
<dbReference type="GO" id="GO:0000139">
    <property type="term" value="C:Golgi membrane"/>
    <property type="evidence" value="ECO:0007669"/>
    <property type="project" value="UniProtKB-SubCell"/>
</dbReference>
<dbReference type="PANTHER" id="PTHR10844">
    <property type="entry name" value="CAVEOLIN"/>
    <property type="match status" value="1"/>
</dbReference>
<feature type="transmembrane region" description="Helical" evidence="7">
    <location>
        <begin position="73"/>
        <end position="103"/>
    </location>
</feature>
<evidence type="ECO:0000256" key="7">
    <source>
        <dbReference type="SAM" id="Phobius"/>
    </source>
</evidence>
<evidence type="ECO:0000256" key="6">
    <source>
        <dbReference type="RuleBase" id="RU000680"/>
    </source>
</evidence>
<dbReference type="GeneID" id="110249481"/>
<proteinExistence type="inferred from homology"/>
<keyword evidence="9" id="KW-1185">Reference proteome</keyword>
<evidence type="ECO:0000313" key="8">
    <source>
        <dbReference type="EnsemblMetazoa" id="XP_020911710.1"/>
    </source>
</evidence>
<evidence type="ECO:0000256" key="5">
    <source>
        <dbReference type="ARBA" id="ARBA00023136"/>
    </source>
</evidence>
<protein>
    <recommendedName>
        <fullName evidence="6">Caveolin</fullName>
    </recommendedName>
</protein>
<dbReference type="EnsemblMetazoa" id="XM_021056051.2">
    <property type="protein sequence ID" value="XP_020911710.1"/>
    <property type="gene ID" value="LOC110249481"/>
</dbReference>
<dbReference type="RefSeq" id="XP_020911710.1">
    <property type="nucleotide sequence ID" value="XM_021056051.2"/>
</dbReference>
<sequence length="150" mass="16930">MSTSAGDVSVEIRGSEKQLNHGHQLNLGDRDPTQMNDHVRVFYQDVFAEPEGTHSIDGVWKASFKSFVSTKYWCYRILTAIFGIPTAILCGCYFACLSFDYIWCIMPCLKGYLIELQCLGKVWGMCVRTFADPFFESVAKVFSGIKITRG</sequence>
<dbReference type="InterPro" id="IPR001612">
    <property type="entry name" value="Caveolin"/>
</dbReference>
<dbReference type="Proteomes" id="UP000887567">
    <property type="component" value="Unplaced"/>
</dbReference>
<evidence type="ECO:0000256" key="3">
    <source>
        <dbReference type="ARBA" id="ARBA00022475"/>
    </source>
</evidence>
<keyword evidence="5 6" id="KW-0472">Membrane</keyword>
<reference evidence="8" key="1">
    <citation type="submission" date="2022-11" db="UniProtKB">
        <authorList>
            <consortium name="EnsemblMetazoa"/>
        </authorList>
    </citation>
    <scope>IDENTIFICATION</scope>
</reference>
<dbReference type="PANTHER" id="PTHR10844:SF19">
    <property type="entry name" value="CAVEOLIN-2"/>
    <property type="match status" value="1"/>
</dbReference>
<comment type="function">
    <text evidence="6">May act as a scaffolding protein within caveolar membranes. Interacts directly with G-protein alpha subunits and can functionally regulate their activity.</text>
</comment>
<dbReference type="Pfam" id="PF01146">
    <property type="entry name" value="Caveolin"/>
    <property type="match status" value="1"/>
</dbReference>
<keyword evidence="7" id="KW-0812">Transmembrane</keyword>
<accession>A0A913XYC6</accession>
<evidence type="ECO:0000256" key="1">
    <source>
        <dbReference type="ARBA" id="ARBA00004202"/>
    </source>
</evidence>
<evidence type="ECO:0000256" key="2">
    <source>
        <dbReference type="ARBA" id="ARBA00010988"/>
    </source>
</evidence>
<comment type="similarity">
    <text evidence="2 6">Belongs to the caveolin family.</text>
</comment>
<dbReference type="AlphaFoldDB" id="A0A913XYC6"/>
<keyword evidence="3 6" id="KW-1003">Cell membrane</keyword>
<name>A0A913XYC6_EXADI</name>
<dbReference type="KEGG" id="epa:110249481"/>
<evidence type="ECO:0000256" key="4">
    <source>
        <dbReference type="ARBA" id="ARBA00023034"/>
    </source>
</evidence>
<keyword evidence="7" id="KW-1133">Transmembrane helix</keyword>
<dbReference type="OrthoDB" id="5917823at2759"/>